<dbReference type="GO" id="GO:0006605">
    <property type="term" value="P:protein targeting"/>
    <property type="evidence" value="ECO:0007669"/>
    <property type="project" value="InterPro"/>
</dbReference>
<reference evidence="1 2" key="1">
    <citation type="journal article" date="2023" name="bioRxiv">
        <title>Conserved and derived expression patterns and positive selection on dental genes reveal complex evolutionary context of ever-growing rodent molars.</title>
        <authorList>
            <person name="Calamari Z.T."/>
            <person name="Song A."/>
            <person name="Cohen E."/>
            <person name="Akter M."/>
            <person name="Roy R.D."/>
            <person name="Hallikas O."/>
            <person name="Christensen M.M."/>
            <person name="Li P."/>
            <person name="Marangoni P."/>
            <person name="Jernvall J."/>
            <person name="Klein O.D."/>
        </authorList>
    </citation>
    <scope>NUCLEOTIDE SEQUENCE [LARGE SCALE GENOMIC DNA]</scope>
    <source>
        <strain evidence="1">V071</strain>
    </source>
</reference>
<dbReference type="InterPro" id="IPR002056">
    <property type="entry name" value="MAS20"/>
</dbReference>
<dbReference type="AlphaFoldDB" id="A0AAW0IWV3"/>
<accession>A0AAW0IWV3</accession>
<dbReference type="GO" id="GO:0006886">
    <property type="term" value="P:intracellular protein transport"/>
    <property type="evidence" value="ECO:0007669"/>
    <property type="project" value="InterPro"/>
</dbReference>
<dbReference type="PANTHER" id="PTHR12430:SF2">
    <property type="entry name" value="MITOCHONDRIAL IMPORT RECEPTOR SUBUNIT TOM20 HOMOLOG"/>
    <property type="match status" value="1"/>
</dbReference>
<evidence type="ECO:0000313" key="1">
    <source>
        <dbReference type="EMBL" id="KAK7818867.1"/>
    </source>
</evidence>
<comment type="caution">
    <text evidence="1">The sequence shown here is derived from an EMBL/GenBank/DDBJ whole genome shotgun (WGS) entry which is preliminary data.</text>
</comment>
<dbReference type="GO" id="GO:0005742">
    <property type="term" value="C:mitochondrial outer membrane translocase complex"/>
    <property type="evidence" value="ECO:0007669"/>
    <property type="project" value="InterPro"/>
</dbReference>
<sequence length="94" mass="10340">MCGTLFIQYCICFTYKRQSGPSFKNKENQKLARERGDLSKLADLMDAEAVQKFFPEETHLSEELLVHGGGGGDEKGVGLLAMSLLCVDSLSSCF</sequence>
<dbReference type="PRINTS" id="PR00351">
    <property type="entry name" value="OM20RECEPTOR"/>
</dbReference>
<name>A0AAW0IWV3_MYOGA</name>
<keyword evidence="2" id="KW-1185">Reference proteome</keyword>
<dbReference type="GO" id="GO:0030943">
    <property type="term" value="F:mitochondrion targeting sequence binding"/>
    <property type="evidence" value="ECO:0007669"/>
    <property type="project" value="TreeGrafter"/>
</dbReference>
<dbReference type="Proteomes" id="UP001488838">
    <property type="component" value="Unassembled WGS sequence"/>
</dbReference>
<dbReference type="GO" id="GO:0030150">
    <property type="term" value="P:protein import into mitochondrial matrix"/>
    <property type="evidence" value="ECO:0007669"/>
    <property type="project" value="TreeGrafter"/>
</dbReference>
<protein>
    <submittedName>
        <fullName evidence="1">Uncharacterized protein</fullName>
    </submittedName>
</protein>
<dbReference type="GO" id="GO:0008320">
    <property type="term" value="F:protein transmembrane transporter activity"/>
    <property type="evidence" value="ECO:0007669"/>
    <property type="project" value="TreeGrafter"/>
</dbReference>
<dbReference type="PANTHER" id="PTHR12430">
    <property type="entry name" value="MITOCHONDRIAL IMPORT RECEPTOR SUBUNIT TOM20"/>
    <property type="match status" value="1"/>
</dbReference>
<proteinExistence type="predicted"/>
<gene>
    <name evidence="1" type="ORF">U0070_001070</name>
</gene>
<dbReference type="EMBL" id="JBBHLL010000084">
    <property type="protein sequence ID" value="KAK7818867.1"/>
    <property type="molecule type" value="Genomic_DNA"/>
</dbReference>
<evidence type="ECO:0000313" key="2">
    <source>
        <dbReference type="Proteomes" id="UP001488838"/>
    </source>
</evidence>
<organism evidence="1 2">
    <name type="scientific">Myodes glareolus</name>
    <name type="common">Bank vole</name>
    <name type="synonym">Clethrionomys glareolus</name>
    <dbReference type="NCBI Taxonomy" id="447135"/>
    <lineage>
        <taxon>Eukaryota</taxon>
        <taxon>Metazoa</taxon>
        <taxon>Chordata</taxon>
        <taxon>Craniata</taxon>
        <taxon>Vertebrata</taxon>
        <taxon>Euteleostomi</taxon>
        <taxon>Mammalia</taxon>
        <taxon>Eutheria</taxon>
        <taxon>Euarchontoglires</taxon>
        <taxon>Glires</taxon>
        <taxon>Rodentia</taxon>
        <taxon>Myomorpha</taxon>
        <taxon>Muroidea</taxon>
        <taxon>Cricetidae</taxon>
        <taxon>Arvicolinae</taxon>
        <taxon>Myodes</taxon>
    </lineage>
</organism>
<dbReference type="GO" id="GO:0016031">
    <property type="term" value="P:tRNA import into mitochondrion"/>
    <property type="evidence" value="ECO:0007669"/>
    <property type="project" value="TreeGrafter"/>
</dbReference>